<organism evidence="8 9">
    <name type="scientific">Terrabacter carboxydivorans</name>
    <dbReference type="NCBI Taxonomy" id="619730"/>
    <lineage>
        <taxon>Bacteria</taxon>
        <taxon>Bacillati</taxon>
        <taxon>Actinomycetota</taxon>
        <taxon>Actinomycetes</taxon>
        <taxon>Micrococcales</taxon>
        <taxon>Intrasporangiaceae</taxon>
        <taxon>Terrabacter</taxon>
    </lineage>
</organism>
<protein>
    <submittedName>
        <fullName evidence="8">Peptidoglycan bridge formation glycyltransferase FemY</fullName>
    </submittedName>
</protein>
<evidence type="ECO:0000256" key="1">
    <source>
        <dbReference type="ARBA" id="ARBA00009943"/>
    </source>
</evidence>
<evidence type="ECO:0000313" key="9">
    <source>
        <dbReference type="Proteomes" id="UP001500730"/>
    </source>
</evidence>
<keyword evidence="9" id="KW-1185">Reference proteome</keyword>
<dbReference type="PANTHER" id="PTHR36174:SF1">
    <property type="entry name" value="LIPID II:GLYCINE GLYCYLTRANSFERASE"/>
    <property type="match status" value="1"/>
</dbReference>
<dbReference type="Pfam" id="PF02388">
    <property type="entry name" value="FemAB"/>
    <property type="match status" value="2"/>
</dbReference>
<evidence type="ECO:0000256" key="2">
    <source>
        <dbReference type="ARBA" id="ARBA00022679"/>
    </source>
</evidence>
<comment type="similarity">
    <text evidence="1">Belongs to the FemABX family.</text>
</comment>
<keyword evidence="4" id="KW-0573">Peptidoglycan synthesis</keyword>
<evidence type="ECO:0000256" key="6">
    <source>
        <dbReference type="ARBA" id="ARBA00023316"/>
    </source>
</evidence>
<comment type="caution">
    <text evidence="8">The sequence shown here is derived from an EMBL/GenBank/DDBJ whole genome shotgun (WGS) entry which is preliminary data.</text>
</comment>
<evidence type="ECO:0000256" key="5">
    <source>
        <dbReference type="ARBA" id="ARBA00023315"/>
    </source>
</evidence>
<dbReference type="Proteomes" id="UP001500730">
    <property type="component" value="Unassembled WGS sequence"/>
</dbReference>
<dbReference type="PROSITE" id="PS51191">
    <property type="entry name" value="FEMABX"/>
    <property type="match status" value="1"/>
</dbReference>
<dbReference type="PANTHER" id="PTHR36174">
    <property type="entry name" value="LIPID II:GLYCINE GLYCYLTRANSFERASE"/>
    <property type="match status" value="1"/>
</dbReference>
<evidence type="ECO:0000256" key="3">
    <source>
        <dbReference type="ARBA" id="ARBA00022960"/>
    </source>
</evidence>
<accession>A0ABN3LC89</accession>
<reference evidence="8 9" key="1">
    <citation type="journal article" date="2019" name="Int. J. Syst. Evol. Microbiol.">
        <title>The Global Catalogue of Microorganisms (GCM) 10K type strain sequencing project: providing services to taxonomists for standard genome sequencing and annotation.</title>
        <authorList>
            <consortium name="The Broad Institute Genomics Platform"/>
            <consortium name="The Broad Institute Genome Sequencing Center for Infectious Disease"/>
            <person name="Wu L."/>
            <person name="Ma J."/>
        </authorList>
    </citation>
    <scope>NUCLEOTIDE SEQUENCE [LARGE SCALE GENOMIC DNA]</scope>
    <source>
        <strain evidence="8 9">JCM 16259</strain>
    </source>
</reference>
<dbReference type="SUPFAM" id="SSF55729">
    <property type="entry name" value="Acyl-CoA N-acyltransferases (Nat)"/>
    <property type="match status" value="2"/>
</dbReference>
<keyword evidence="5" id="KW-0012">Acyltransferase</keyword>
<keyword evidence="6" id="KW-0961">Cell wall biogenesis/degradation</keyword>
<dbReference type="EMBL" id="BAAARE010000006">
    <property type="protein sequence ID" value="GAA2479846.1"/>
    <property type="molecule type" value="Genomic_DNA"/>
</dbReference>
<dbReference type="InterPro" id="IPR016181">
    <property type="entry name" value="Acyl_CoA_acyltransferase"/>
</dbReference>
<proteinExistence type="inferred from homology"/>
<dbReference type="Gene3D" id="3.40.630.30">
    <property type="match status" value="2"/>
</dbReference>
<dbReference type="RefSeq" id="WP_344254395.1">
    <property type="nucleotide sequence ID" value="NZ_BAAARE010000006.1"/>
</dbReference>
<keyword evidence="2" id="KW-0808">Transferase</keyword>
<evidence type="ECO:0000313" key="8">
    <source>
        <dbReference type="EMBL" id="GAA2479846.1"/>
    </source>
</evidence>
<gene>
    <name evidence="8" type="primary">femY</name>
    <name evidence="8" type="ORF">GCM10009858_16820</name>
</gene>
<evidence type="ECO:0000256" key="4">
    <source>
        <dbReference type="ARBA" id="ARBA00022984"/>
    </source>
</evidence>
<feature type="region of interest" description="Disordered" evidence="7">
    <location>
        <begin position="1"/>
        <end position="39"/>
    </location>
</feature>
<dbReference type="InterPro" id="IPR003447">
    <property type="entry name" value="FEMABX"/>
</dbReference>
<sequence>MTEQTPAPVSPASPVAPEPDESRTSPEPATGPAAPVAGPLTVREITPDEAVETLLELGGSFLQTPAWGRAKAGWRRTHLGWFDASGRRVGAGLVLSRTIPRLSRSYAYLPEGPGLPWDAVATDPAAWIDPLVAWAKANKAFALRLGYPVVSRIWDREPVKKQVVENGLLSFTSLPTAVDNPAARSLEAWLGRNHWLPLGADGVAVGQPRLLCVVDLRGRTDAELLKGMNQQWRRNVKKAEKAGVQVRTVGSEGLDTFHALYVESAERDNFLPRPKSYFDVMARSFASEGDGVDAPVSARFYEAHVDGDVLASALMIRFGRTFSYLYGGSTERNRDARASNALQWRAMRDAAAAGCEAYDFRGFNTSLGATSPLTGLLLFKLGAGADVVEMVGERELVISRFWHFAFARAMAARIAINKRRKAARATPDAADI</sequence>
<dbReference type="InterPro" id="IPR050644">
    <property type="entry name" value="PG_Glycine_Bridge_Synth"/>
</dbReference>
<name>A0ABN3LC89_9MICO</name>
<feature type="compositionally biased region" description="Low complexity" evidence="7">
    <location>
        <begin position="28"/>
        <end position="39"/>
    </location>
</feature>
<evidence type="ECO:0000256" key="7">
    <source>
        <dbReference type="SAM" id="MobiDB-lite"/>
    </source>
</evidence>
<keyword evidence="3" id="KW-0133">Cell shape</keyword>
<feature type="compositionally biased region" description="Pro residues" evidence="7">
    <location>
        <begin position="8"/>
        <end position="17"/>
    </location>
</feature>